<dbReference type="PANTHER" id="PTHR34068:SF2">
    <property type="entry name" value="UPF0145 PROTEIN SCO3412"/>
    <property type="match status" value="1"/>
</dbReference>
<name>D1A9Q0_THECD</name>
<evidence type="ECO:0000256" key="2">
    <source>
        <dbReference type="SAM" id="MobiDB-lite"/>
    </source>
</evidence>
<dbReference type="SUPFAM" id="SSF117782">
    <property type="entry name" value="YbjQ-like"/>
    <property type="match status" value="1"/>
</dbReference>
<proteinExistence type="inferred from homology"/>
<evidence type="ECO:0000313" key="3">
    <source>
        <dbReference type="EMBL" id="ACY98736.1"/>
    </source>
</evidence>
<dbReference type="PANTHER" id="PTHR34068">
    <property type="entry name" value="UPF0145 PROTEIN YBJQ"/>
    <property type="match status" value="1"/>
</dbReference>
<evidence type="ECO:0000256" key="1">
    <source>
        <dbReference type="ARBA" id="ARBA00010751"/>
    </source>
</evidence>
<dbReference type="Gene3D" id="3.30.110.70">
    <property type="entry name" value="Hypothetical protein apc22750. Chain B"/>
    <property type="match status" value="1"/>
</dbReference>
<sequence>MLIVTTDGLPGFEIRRVLGPVFGVAVHSDQGGGAAPASNSGTFRVPAAEQPGPGLAAARREAIQRLAEEAQRMGANAVVGMCFDNAFVAGGPGRGGHEVCAYGTAVVAEAAPAQQPGQHPYSQAVPQPHPSRPPVVARNLTIGLHGDGTH</sequence>
<gene>
    <name evidence="3" type="ordered locus">Tcur_3195</name>
</gene>
<dbReference type="RefSeq" id="WP_012853520.1">
    <property type="nucleotide sequence ID" value="NC_013510.1"/>
</dbReference>
<dbReference type="KEGG" id="tcu:Tcur_3195"/>
<dbReference type="EMBL" id="CP001738">
    <property type="protein sequence ID" value="ACY98736.1"/>
    <property type="molecule type" value="Genomic_DNA"/>
</dbReference>
<dbReference type="InterPro" id="IPR035439">
    <property type="entry name" value="UPF0145_dom_sf"/>
</dbReference>
<keyword evidence="4" id="KW-1185">Reference proteome</keyword>
<dbReference type="Proteomes" id="UP000001918">
    <property type="component" value="Chromosome"/>
</dbReference>
<dbReference type="InterPro" id="IPR002765">
    <property type="entry name" value="UPF0145_YbjQ-like"/>
</dbReference>
<dbReference type="AlphaFoldDB" id="D1A9Q0"/>
<dbReference type="eggNOG" id="COG0393">
    <property type="taxonomic scope" value="Bacteria"/>
</dbReference>
<dbReference type="OrthoDB" id="9796448at2"/>
<accession>D1A9Q0</accession>
<dbReference type="Pfam" id="PF01906">
    <property type="entry name" value="YbjQ_1"/>
    <property type="match status" value="1"/>
</dbReference>
<reference evidence="3 4" key="1">
    <citation type="journal article" date="2011" name="Stand. Genomic Sci.">
        <title>Complete genome sequence of Thermomonospora curvata type strain (B9).</title>
        <authorList>
            <person name="Chertkov O."/>
            <person name="Sikorski J."/>
            <person name="Nolan M."/>
            <person name="Lapidus A."/>
            <person name="Lucas S."/>
            <person name="Del Rio T.G."/>
            <person name="Tice H."/>
            <person name="Cheng J.F."/>
            <person name="Goodwin L."/>
            <person name="Pitluck S."/>
            <person name="Liolios K."/>
            <person name="Ivanova N."/>
            <person name="Mavromatis K."/>
            <person name="Mikhailova N."/>
            <person name="Ovchinnikova G."/>
            <person name="Pati A."/>
            <person name="Chen A."/>
            <person name="Palaniappan K."/>
            <person name="Djao O.D."/>
            <person name="Land M."/>
            <person name="Hauser L."/>
            <person name="Chang Y.J."/>
            <person name="Jeffries C.D."/>
            <person name="Brettin T."/>
            <person name="Han C."/>
            <person name="Detter J.C."/>
            <person name="Rohde M."/>
            <person name="Goker M."/>
            <person name="Woyke T."/>
            <person name="Bristow J."/>
            <person name="Eisen J.A."/>
            <person name="Markowitz V."/>
            <person name="Hugenholtz P."/>
            <person name="Klenk H.P."/>
            <person name="Kyrpides N.C."/>
        </authorList>
    </citation>
    <scope>NUCLEOTIDE SEQUENCE [LARGE SCALE GENOMIC DNA]</scope>
    <source>
        <strain evidence="4">ATCC 19995 / DSM 43183 / JCM 3096 / KCTC 9072 / NBRC 15933 / NCIMB 10081 / Henssen B9</strain>
    </source>
</reference>
<feature type="region of interest" description="Disordered" evidence="2">
    <location>
        <begin position="113"/>
        <end position="133"/>
    </location>
</feature>
<dbReference type="HOGENOM" id="CLU_1739644_0_0_11"/>
<comment type="similarity">
    <text evidence="1">Belongs to the UPF0145 family.</text>
</comment>
<protein>
    <submittedName>
        <fullName evidence="3">Uncharacterized protein</fullName>
    </submittedName>
</protein>
<dbReference type="STRING" id="471852.Tcur_3195"/>
<evidence type="ECO:0000313" key="4">
    <source>
        <dbReference type="Proteomes" id="UP000001918"/>
    </source>
</evidence>
<organism evidence="3 4">
    <name type="scientific">Thermomonospora curvata (strain ATCC 19995 / DSM 43183 / JCM 3096 / KCTC 9072 / NBRC 15933 / NCIMB 10081 / Henssen B9)</name>
    <dbReference type="NCBI Taxonomy" id="471852"/>
    <lineage>
        <taxon>Bacteria</taxon>
        <taxon>Bacillati</taxon>
        <taxon>Actinomycetota</taxon>
        <taxon>Actinomycetes</taxon>
        <taxon>Streptosporangiales</taxon>
        <taxon>Thermomonosporaceae</taxon>
        <taxon>Thermomonospora</taxon>
    </lineage>
</organism>